<protein>
    <submittedName>
        <fullName evidence="1">Uncharacterized protein</fullName>
    </submittedName>
</protein>
<evidence type="ECO:0000313" key="2">
    <source>
        <dbReference type="Proteomes" id="UP000499080"/>
    </source>
</evidence>
<comment type="caution">
    <text evidence="1">The sequence shown here is derived from an EMBL/GenBank/DDBJ whole genome shotgun (WGS) entry which is preliminary data.</text>
</comment>
<gene>
    <name evidence="1" type="ORF">AVEN_83274_1</name>
</gene>
<dbReference type="AlphaFoldDB" id="A0A4Y2U2J7"/>
<reference evidence="1 2" key="1">
    <citation type="journal article" date="2019" name="Sci. Rep.">
        <title>Orb-weaving spider Araneus ventricosus genome elucidates the spidroin gene catalogue.</title>
        <authorList>
            <person name="Kono N."/>
            <person name="Nakamura H."/>
            <person name="Ohtoshi R."/>
            <person name="Moran D.A.P."/>
            <person name="Shinohara A."/>
            <person name="Yoshida Y."/>
            <person name="Fujiwara M."/>
            <person name="Mori M."/>
            <person name="Tomita M."/>
            <person name="Arakawa K."/>
        </authorList>
    </citation>
    <scope>NUCLEOTIDE SEQUENCE [LARGE SCALE GENOMIC DNA]</scope>
</reference>
<sequence>MKPIKDELAILSLQQTPPIYHDKRCSLPRSNHDRCASFAVETAAECWLKSPCETRLATVAVSKLIANYSKNRTTTQDRTHDLRFRAVTLTVRPMNAERRG</sequence>
<keyword evidence="2" id="KW-1185">Reference proteome</keyword>
<dbReference type="Proteomes" id="UP000499080">
    <property type="component" value="Unassembled WGS sequence"/>
</dbReference>
<accession>A0A4Y2U2J7</accession>
<organism evidence="1 2">
    <name type="scientific">Araneus ventricosus</name>
    <name type="common">Orbweaver spider</name>
    <name type="synonym">Epeira ventricosa</name>
    <dbReference type="NCBI Taxonomy" id="182803"/>
    <lineage>
        <taxon>Eukaryota</taxon>
        <taxon>Metazoa</taxon>
        <taxon>Ecdysozoa</taxon>
        <taxon>Arthropoda</taxon>
        <taxon>Chelicerata</taxon>
        <taxon>Arachnida</taxon>
        <taxon>Araneae</taxon>
        <taxon>Araneomorphae</taxon>
        <taxon>Entelegynae</taxon>
        <taxon>Araneoidea</taxon>
        <taxon>Araneidae</taxon>
        <taxon>Araneus</taxon>
    </lineage>
</organism>
<dbReference type="EMBL" id="BGPR01032369">
    <property type="protein sequence ID" value="GBO05890.1"/>
    <property type="molecule type" value="Genomic_DNA"/>
</dbReference>
<name>A0A4Y2U2J7_ARAVE</name>
<proteinExistence type="predicted"/>
<evidence type="ECO:0000313" key="1">
    <source>
        <dbReference type="EMBL" id="GBO05890.1"/>
    </source>
</evidence>